<gene>
    <name evidence="2" type="ORF">GCM10017786_59130</name>
</gene>
<dbReference type="Proteomes" id="UP000605897">
    <property type="component" value="Unassembled WGS sequence"/>
</dbReference>
<proteinExistence type="predicted"/>
<keyword evidence="3" id="KW-1185">Reference proteome</keyword>
<name>A0ABQ3JF40_9PSEU</name>
<feature type="compositionally biased region" description="Basic and acidic residues" evidence="1">
    <location>
        <begin position="45"/>
        <end position="58"/>
    </location>
</feature>
<dbReference type="EMBL" id="BNAU01000007">
    <property type="protein sequence ID" value="GHF17344.1"/>
    <property type="molecule type" value="Genomic_DNA"/>
</dbReference>
<comment type="caution">
    <text evidence="2">The sequence shown here is derived from an EMBL/GenBank/DDBJ whole genome shotgun (WGS) entry which is preliminary data.</text>
</comment>
<organism evidence="2 3">
    <name type="scientific">Amycolatopsis deserti</name>
    <dbReference type="NCBI Taxonomy" id="185696"/>
    <lineage>
        <taxon>Bacteria</taxon>
        <taxon>Bacillati</taxon>
        <taxon>Actinomycetota</taxon>
        <taxon>Actinomycetes</taxon>
        <taxon>Pseudonocardiales</taxon>
        <taxon>Pseudonocardiaceae</taxon>
        <taxon>Amycolatopsis</taxon>
    </lineage>
</organism>
<evidence type="ECO:0000313" key="3">
    <source>
        <dbReference type="Proteomes" id="UP000605897"/>
    </source>
</evidence>
<feature type="compositionally biased region" description="Basic residues" evidence="1">
    <location>
        <begin position="59"/>
        <end position="72"/>
    </location>
</feature>
<feature type="region of interest" description="Disordered" evidence="1">
    <location>
        <begin position="1"/>
        <end position="72"/>
    </location>
</feature>
<reference evidence="3" key="1">
    <citation type="journal article" date="2019" name="Int. J. Syst. Evol. Microbiol.">
        <title>The Global Catalogue of Microorganisms (GCM) 10K type strain sequencing project: providing services to taxonomists for standard genome sequencing and annotation.</title>
        <authorList>
            <consortium name="The Broad Institute Genomics Platform"/>
            <consortium name="The Broad Institute Genome Sequencing Center for Infectious Disease"/>
            <person name="Wu L."/>
            <person name="Ma J."/>
        </authorList>
    </citation>
    <scope>NUCLEOTIDE SEQUENCE [LARGE SCALE GENOMIC DNA]</scope>
    <source>
        <strain evidence="3">CGMCC 4.7677</strain>
    </source>
</reference>
<evidence type="ECO:0000313" key="2">
    <source>
        <dbReference type="EMBL" id="GHF17344.1"/>
    </source>
</evidence>
<accession>A0ABQ3JF40</accession>
<feature type="compositionally biased region" description="Basic and acidic residues" evidence="1">
    <location>
        <begin position="1"/>
        <end position="11"/>
    </location>
</feature>
<sequence>MPAADAHDPRPHAATTAEVRSGKAPPVVEDRAGSGCTRPQAARCDNGRAHHKGLEYRARPNKGRVRQARAGP</sequence>
<protein>
    <submittedName>
        <fullName evidence="2">Uncharacterized protein</fullName>
    </submittedName>
</protein>
<evidence type="ECO:0000256" key="1">
    <source>
        <dbReference type="SAM" id="MobiDB-lite"/>
    </source>
</evidence>